<dbReference type="Proteomes" id="UP000807115">
    <property type="component" value="Chromosome 8"/>
</dbReference>
<evidence type="ECO:0000313" key="2">
    <source>
        <dbReference type="Proteomes" id="UP000807115"/>
    </source>
</evidence>
<organism evidence="1 2">
    <name type="scientific">Sorghum bicolor</name>
    <name type="common">Sorghum</name>
    <name type="synonym">Sorghum vulgare</name>
    <dbReference type="NCBI Taxonomy" id="4558"/>
    <lineage>
        <taxon>Eukaryota</taxon>
        <taxon>Viridiplantae</taxon>
        <taxon>Streptophyta</taxon>
        <taxon>Embryophyta</taxon>
        <taxon>Tracheophyta</taxon>
        <taxon>Spermatophyta</taxon>
        <taxon>Magnoliopsida</taxon>
        <taxon>Liliopsida</taxon>
        <taxon>Poales</taxon>
        <taxon>Poaceae</taxon>
        <taxon>PACMAD clade</taxon>
        <taxon>Panicoideae</taxon>
        <taxon>Andropogonodae</taxon>
        <taxon>Andropogoneae</taxon>
        <taxon>Sorghinae</taxon>
        <taxon>Sorghum</taxon>
    </lineage>
</organism>
<comment type="caution">
    <text evidence="1">The sequence shown here is derived from an EMBL/GenBank/DDBJ whole genome shotgun (WGS) entry which is preliminary data.</text>
</comment>
<reference evidence="1" key="2">
    <citation type="submission" date="2020-10" db="EMBL/GenBank/DDBJ databases">
        <authorList>
            <person name="Cooper E.A."/>
            <person name="Brenton Z.W."/>
            <person name="Flinn B.S."/>
            <person name="Jenkins J."/>
            <person name="Shu S."/>
            <person name="Flowers D."/>
            <person name="Luo F."/>
            <person name="Wang Y."/>
            <person name="Xia P."/>
            <person name="Barry K."/>
            <person name="Daum C."/>
            <person name="Lipzen A."/>
            <person name="Yoshinaga Y."/>
            <person name="Schmutz J."/>
            <person name="Saski C."/>
            <person name="Vermerris W."/>
            <person name="Kresovich S."/>
        </authorList>
    </citation>
    <scope>NUCLEOTIDE SEQUENCE</scope>
</reference>
<evidence type="ECO:0000313" key="1">
    <source>
        <dbReference type="EMBL" id="KAG0520802.1"/>
    </source>
</evidence>
<proteinExistence type="predicted"/>
<sequence length="59" mass="6747">MEKSIECHEQDMCCRSLLERHNRSSELSVVEPLQRLAIHAVCVLLRSESCRAYAGHHPS</sequence>
<gene>
    <name evidence="1" type="ORF">BDA96_08G105400</name>
</gene>
<accession>A0A921QFC2</accession>
<protein>
    <submittedName>
        <fullName evidence="1">Uncharacterized protein</fullName>
    </submittedName>
</protein>
<reference evidence="1" key="1">
    <citation type="journal article" date="2019" name="BMC Genomics">
        <title>A new reference genome for Sorghum bicolor reveals high levels of sequence similarity between sweet and grain genotypes: implications for the genetics of sugar metabolism.</title>
        <authorList>
            <person name="Cooper E.A."/>
            <person name="Brenton Z.W."/>
            <person name="Flinn B.S."/>
            <person name="Jenkins J."/>
            <person name="Shu S."/>
            <person name="Flowers D."/>
            <person name="Luo F."/>
            <person name="Wang Y."/>
            <person name="Xia P."/>
            <person name="Barry K."/>
            <person name="Daum C."/>
            <person name="Lipzen A."/>
            <person name="Yoshinaga Y."/>
            <person name="Schmutz J."/>
            <person name="Saski C."/>
            <person name="Vermerris W."/>
            <person name="Kresovich S."/>
        </authorList>
    </citation>
    <scope>NUCLEOTIDE SEQUENCE</scope>
</reference>
<name>A0A921QFC2_SORBI</name>
<dbReference type="AlphaFoldDB" id="A0A921QFC2"/>
<dbReference type="EMBL" id="CM027687">
    <property type="protein sequence ID" value="KAG0520802.1"/>
    <property type="molecule type" value="Genomic_DNA"/>
</dbReference>